<dbReference type="PANTHER" id="PTHR11639">
    <property type="entry name" value="S100 CALCIUM-BINDING PROTEIN"/>
    <property type="match status" value="1"/>
</dbReference>
<feature type="domain" description="EF-hand" evidence="5">
    <location>
        <begin position="49"/>
        <end position="84"/>
    </location>
</feature>
<comment type="similarity">
    <text evidence="1 4">Belongs to the S-100 family.</text>
</comment>
<dbReference type="InterPro" id="IPR018247">
    <property type="entry name" value="EF_Hand_1_Ca_BS"/>
</dbReference>
<dbReference type="OrthoDB" id="26525at2759"/>
<dbReference type="PROSITE" id="PS00018">
    <property type="entry name" value="EF_HAND_1"/>
    <property type="match status" value="1"/>
</dbReference>
<evidence type="ECO:0000313" key="7">
    <source>
        <dbReference type="Proteomes" id="UP001148018"/>
    </source>
</evidence>
<dbReference type="PROSITE" id="PS00303">
    <property type="entry name" value="S100_CABP"/>
    <property type="match status" value="1"/>
</dbReference>
<keyword evidence="3 4" id="KW-0106">Calcium</keyword>
<dbReference type="AlphaFoldDB" id="A0A9Q0DX78"/>
<dbReference type="PANTHER" id="PTHR11639:SF134">
    <property type="entry name" value="PROTEIN S100-A1-RELATED"/>
    <property type="match status" value="1"/>
</dbReference>
<dbReference type="InterPro" id="IPR011992">
    <property type="entry name" value="EF-hand-dom_pair"/>
</dbReference>
<dbReference type="GO" id="GO:0005737">
    <property type="term" value="C:cytoplasm"/>
    <property type="evidence" value="ECO:0007669"/>
    <property type="project" value="TreeGrafter"/>
</dbReference>
<proteinExistence type="inferred from homology"/>
<accession>A0A9Q0DX78</accession>
<organism evidence="6 7">
    <name type="scientific">Muraenolepis orangiensis</name>
    <name type="common">Patagonian moray cod</name>
    <dbReference type="NCBI Taxonomy" id="630683"/>
    <lineage>
        <taxon>Eukaryota</taxon>
        <taxon>Metazoa</taxon>
        <taxon>Chordata</taxon>
        <taxon>Craniata</taxon>
        <taxon>Vertebrata</taxon>
        <taxon>Euteleostomi</taxon>
        <taxon>Actinopterygii</taxon>
        <taxon>Neopterygii</taxon>
        <taxon>Teleostei</taxon>
        <taxon>Neoteleostei</taxon>
        <taxon>Acanthomorphata</taxon>
        <taxon>Zeiogadaria</taxon>
        <taxon>Gadariae</taxon>
        <taxon>Gadiformes</taxon>
        <taxon>Muraenolepidoidei</taxon>
        <taxon>Muraenolepididae</taxon>
        <taxon>Muraenolepis</taxon>
    </lineage>
</organism>
<evidence type="ECO:0000256" key="3">
    <source>
        <dbReference type="ARBA" id="ARBA00022837"/>
    </source>
</evidence>
<evidence type="ECO:0000313" key="6">
    <source>
        <dbReference type="EMBL" id="KAJ3597319.1"/>
    </source>
</evidence>
<dbReference type="GO" id="GO:0048306">
    <property type="term" value="F:calcium-dependent protein binding"/>
    <property type="evidence" value="ECO:0007669"/>
    <property type="project" value="TreeGrafter"/>
</dbReference>
<keyword evidence="7" id="KW-1185">Reference proteome</keyword>
<dbReference type="GO" id="GO:0005615">
    <property type="term" value="C:extracellular space"/>
    <property type="evidence" value="ECO:0007669"/>
    <property type="project" value="TreeGrafter"/>
</dbReference>
<evidence type="ECO:0000259" key="5">
    <source>
        <dbReference type="PROSITE" id="PS50222"/>
    </source>
</evidence>
<protein>
    <recommendedName>
        <fullName evidence="4">Protein S100</fullName>
    </recommendedName>
    <alternativeName>
        <fullName evidence="4">S100 calcium-binding protein</fullName>
    </alternativeName>
</protein>
<dbReference type="EMBL" id="JANIIK010000109">
    <property type="protein sequence ID" value="KAJ3597319.1"/>
    <property type="molecule type" value="Genomic_DNA"/>
</dbReference>
<dbReference type="Pfam" id="PF01023">
    <property type="entry name" value="S_100"/>
    <property type="match status" value="1"/>
</dbReference>
<dbReference type="PROSITE" id="PS50222">
    <property type="entry name" value="EF_HAND_2"/>
    <property type="match status" value="1"/>
</dbReference>
<evidence type="ECO:0000256" key="1">
    <source>
        <dbReference type="ARBA" id="ARBA00007323"/>
    </source>
</evidence>
<evidence type="ECO:0000256" key="2">
    <source>
        <dbReference type="ARBA" id="ARBA00022723"/>
    </source>
</evidence>
<dbReference type="GO" id="GO:0005509">
    <property type="term" value="F:calcium ion binding"/>
    <property type="evidence" value="ECO:0007669"/>
    <property type="project" value="InterPro"/>
</dbReference>
<comment type="caution">
    <text evidence="6">The sequence shown here is derived from an EMBL/GenBank/DDBJ whole genome shotgun (WGS) entry which is preliminary data.</text>
</comment>
<reference evidence="6" key="1">
    <citation type="submission" date="2022-07" db="EMBL/GenBank/DDBJ databases">
        <title>Chromosome-level genome of Muraenolepis orangiensis.</title>
        <authorList>
            <person name="Kim J."/>
        </authorList>
    </citation>
    <scope>NUCLEOTIDE SEQUENCE</scope>
    <source>
        <strain evidence="6">KU_S4_2022</strain>
        <tissue evidence="6">Muscle</tissue>
    </source>
</reference>
<evidence type="ECO:0000256" key="4">
    <source>
        <dbReference type="RuleBase" id="RU361184"/>
    </source>
</evidence>
<gene>
    <name evidence="6" type="ORF">NHX12_000847</name>
</gene>
<dbReference type="InterPro" id="IPR001751">
    <property type="entry name" value="S100/CaBP7/8-like_CS"/>
</dbReference>
<dbReference type="Pfam" id="PF00036">
    <property type="entry name" value="EF-hand_1"/>
    <property type="match status" value="1"/>
</dbReference>
<dbReference type="SUPFAM" id="SSF47473">
    <property type="entry name" value="EF-hand"/>
    <property type="match status" value="1"/>
</dbReference>
<dbReference type="InterPro" id="IPR002048">
    <property type="entry name" value="EF_hand_dom"/>
</dbReference>
<sequence>MSELEKCMETLIVVFHRYAAGDGDKATLTQKEFKKLMETELSGFLAAQKNPNTVNKMMKDLDQNNDKKLDFEEFVALVVGLTIACEATERLRDNKGLKK</sequence>
<name>A0A9Q0DX78_9TELE</name>
<dbReference type="Gene3D" id="1.10.238.10">
    <property type="entry name" value="EF-hand"/>
    <property type="match status" value="1"/>
</dbReference>
<dbReference type="SMART" id="SM01394">
    <property type="entry name" value="S_100"/>
    <property type="match status" value="1"/>
</dbReference>
<dbReference type="InterPro" id="IPR013787">
    <property type="entry name" value="S100_Ca-bd_sub"/>
</dbReference>
<dbReference type="SMART" id="SM00054">
    <property type="entry name" value="EFh"/>
    <property type="match status" value="1"/>
</dbReference>
<dbReference type="Proteomes" id="UP001148018">
    <property type="component" value="Unassembled WGS sequence"/>
</dbReference>
<keyword evidence="2 4" id="KW-0479">Metal-binding</keyword>